<dbReference type="Pfam" id="PF13474">
    <property type="entry name" value="SnoaL_3"/>
    <property type="match status" value="1"/>
</dbReference>
<reference evidence="5" key="1">
    <citation type="submission" date="2018-09" db="EMBL/GenBank/DDBJ databases">
        <authorList>
            <person name="Livingstone P.G."/>
            <person name="Whitworth D.E."/>
        </authorList>
    </citation>
    <scope>NUCLEOTIDE SEQUENCE [LARGE SCALE GENOMIC DNA]</scope>
    <source>
        <strain evidence="5">CA040B</strain>
    </source>
</reference>
<keyword evidence="5" id="KW-1185">Reference proteome</keyword>
<dbReference type="Proteomes" id="UP000273405">
    <property type="component" value="Unassembled WGS sequence"/>
</dbReference>
<evidence type="ECO:0000313" key="4">
    <source>
        <dbReference type="EMBL" id="RKH36881.1"/>
    </source>
</evidence>
<comment type="caution">
    <text evidence="4">The sequence shown here is derived from an EMBL/GenBank/DDBJ whole genome shotgun (WGS) entry which is preliminary data.</text>
</comment>
<dbReference type="AlphaFoldDB" id="A0A3A8N3Q1"/>
<organism evidence="4 5">
    <name type="scientific">Corallococcus sicarius</name>
    <dbReference type="NCBI Taxonomy" id="2316726"/>
    <lineage>
        <taxon>Bacteria</taxon>
        <taxon>Pseudomonadati</taxon>
        <taxon>Myxococcota</taxon>
        <taxon>Myxococcia</taxon>
        <taxon>Myxococcales</taxon>
        <taxon>Cystobacterineae</taxon>
        <taxon>Myxococcaceae</taxon>
        <taxon>Corallococcus</taxon>
    </lineage>
</organism>
<dbReference type="InterPro" id="IPR032710">
    <property type="entry name" value="NTF2-like_dom_sf"/>
</dbReference>
<keyword evidence="2" id="KW-0732">Signal</keyword>
<evidence type="ECO:0000259" key="3">
    <source>
        <dbReference type="Pfam" id="PF13474"/>
    </source>
</evidence>
<feature type="signal peptide" evidence="2">
    <location>
        <begin position="1"/>
        <end position="19"/>
    </location>
</feature>
<name>A0A3A8N3Q1_9BACT</name>
<dbReference type="RefSeq" id="WP_120628957.1">
    <property type="nucleotide sequence ID" value="NZ_RAWG01000274.1"/>
</dbReference>
<feature type="region of interest" description="Disordered" evidence="1">
    <location>
        <begin position="162"/>
        <end position="185"/>
    </location>
</feature>
<accession>A0A3A8N3Q1</accession>
<evidence type="ECO:0000313" key="5">
    <source>
        <dbReference type="Proteomes" id="UP000273405"/>
    </source>
</evidence>
<dbReference type="Gene3D" id="3.10.450.50">
    <property type="match status" value="1"/>
</dbReference>
<proteinExistence type="predicted"/>
<dbReference type="InterPro" id="IPR037401">
    <property type="entry name" value="SnoaL-like"/>
</dbReference>
<dbReference type="SUPFAM" id="SSF54427">
    <property type="entry name" value="NTF2-like"/>
    <property type="match status" value="1"/>
</dbReference>
<dbReference type="OrthoDB" id="271716at2"/>
<evidence type="ECO:0000256" key="1">
    <source>
        <dbReference type="SAM" id="MobiDB-lite"/>
    </source>
</evidence>
<gene>
    <name evidence="4" type="ORF">D7X12_31575</name>
</gene>
<evidence type="ECO:0000256" key="2">
    <source>
        <dbReference type="SAM" id="SignalP"/>
    </source>
</evidence>
<feature type="chain" id="PRO_5017268916" evidence="2">
    <location>
        <begin position="20"/>
        <end position="185"/>
    </location>
</feature>
<sequence length="185" mass="19672">MPSVSLLLLTLAANPAAPAAPAPADPKVAVSTVLDDWHRAAAAANEARYFSLFTPDAVFMGTDGTERWTVTQFQAWAKPYFTKGKAWSFKSVSRNVFFSKDGQTAWFDEALDTPNLGPARGSGVLVKEAAGWRIAQYNLSVPIPNDLMGEVTNRIATYAKTKPATPTTAPVAPVAPAKSAPAPKP</sequence>
<feature type="domain" description="SnoaL-like" evidence="3">
    <location>
        <begin position="30"/>
        <end position="144"/>
    </location>
</feature>
<dbReference type="EMBL" id="RAWG01000274">
    <property type="protein sequence ID" value="RKH36881.1"/>
    <property type="molecule type" value="Genomic_DNA"/>
</dbReference>
<protein>
    <submittedName>
        <fullName evidence="4">DUF4440 domain-containing protein</fullName>
    </submittedName>
</protein>